<feature type="domain" description="C2H2-type" evidence="7">
    <location>
        <begin position="94"/>
        <end position="123"/>
    </location>
</feature>
<keyword evidence="4" id="KW-0862">Zinc</keyword>
<dbReference type="SMART" id="SM00355">
    <property type="entry name" value="ZnF_C2H2"/>
    <property type="match status" value="3"/>
</dbReference>
<reference evidence="8" key="1">
    <citation type="submission" date="2022-11" db="EMBL/GenBank/DDBJ databases">
        <title>Centuries of genome instability and evolution in soft-shell clam transmissible cancer (bioRxiv).</title>
        <authorList>
            <person name="Hart S.F.M."/>
            <person name="Yonemitsu M.A."/>
            <person name="Giersch R.M."/>
            <person name="Beal B.F."/>
            <person name="Arriagada G."/>
            <person name="Davis B.W."/>
            <person name="Ostrander E.A."/>
            <person name="Goff S.P."/>
            <person name="Metzger M.J."/>
        </authorList>
    </citation>
    <scope>NUCLEOTIDE SEQUENCE</scope>
    <source>
        <strain evidence="8">MELC-2E11</strain>
        <tissue evidence="8">Siphon/mantle</tissue>
    </source>
</reference>
<keyword evidence="1" id="KW-0479">Metal-binding</keyword>
<feature type="domain" description="C2H2-type" evidence="7">
    <location>
        <begin position="66"/>
        <end position="93"/>
    </location>
</feature>
<feature type="non-terminal residue" evidence="8">
    <location>
        <position position="1"/>
    </location>
</feature>
<feature type="compositionally biased region" description="Polar residues" evidence="6">
    <location>
        <begin position="17"/>
        <end position="27"/>
    </location>
</feature>
<organism evidence="8 9">
    <name type="scientific">Mya arenaria</name>
    <name type="common">Soft-shell clam</name>
    <dbReference type="NCBI Taxonomy" id="6604"/>
    <lineage>
        <taxon>Eukaryota</taxon>
        <taxon>Metazoa</taxon>
        <taxon>Spiralia</taxon>
        <taxon>Lophotrochozoa</taxon>
        <taxon>Mollusca</taxon>
        <taxon>Bivalvia</taxon>
        <taxon>Autobranchia</taxon>
        <taxon>Heteroconchia</taxon>
        <taxon>Euheterodonta</taxon>
        <taxon>Imparidentia</taxon>
        <taxon>Neoheterodontei</taxon>
        <taxon>Myida</taxon>
        <taxon>Myoidea</taxon>
        <taxon>Myidae</taxon>
        <taxon>Mya</taxon>
    </lineage>
</organism>
<dbReference type="EMBL" id="CP111024">
    <property type="protein sequence ID" value="WAR23219.1"/>
    <property type="molecule type" value="Genomic_DNA"/>
</dbReference>
<evidence type="ECO:0000256" key="1">
    <source>
        <dbReference type="ARBA" id="ARBA00022723"/>
    </source>
</evidence>
<dbReference type="SUPFAM" id="SSF57667">
    <property type="entry name" value="beta-beta-alpha zinc fingers"/>
    <property type="match status" value="1"/>
</dbReference>
<dbReference type="Proteomes" id="UP001164746">
    <property type="component" value="Chromosome 13"/>
</dbReference>
<dbReference type="PROSITE" id="PS00028">
    <property type="entry name" value="ZINC_FINGER_C2H2_1"/>
    <property type="match status" value="2"/>
</dbReference>
<name>A0ABY7FPG6_MYAAR</name>
<keyword evidence="3 5" id="KW-0863">Zinc-finger</keyword>
<dbReference type="Pfam" id="PF00096">
    <property type="entry name" value="zf-C2H2"/>
    <property type="match status" value="1"/>
</dbReference>
<dbReference type="InterPro" id="IPR036236">
    <property type="entry name" value="Znf_C2H2_sf"/>
</dbReference>
<evidence type="ECO:0000256" key="4">
    <source>
        <dbReference type="ARBA" id="ARBA00022833"/>
    </source>
</evidence>
<evidence type="ECO:0000259" key="7">
    <source>
        <dbReference type="PROSITE" id="PS50157"/>
    </source>
</evidence>
<sequence>MYPWNWADGHSRVAFSPRSSSTSSQEADSLEGEPTGVIRDHNKRGRPRAEKISSLILEGALSTNSIRCRICSRVFPREKSLQAHMRTHTGERPYLCDFPGCCKSFCQSGQLKTHQRLHTGEKPFACSIEGCDSQFTHANRHCTDHPYASLRRVSTQEQLKSRMGAIKASTNQSVSEWLT</sequence>
<evidence type="ECO:0000256" key="3">
    <source>
        <dbReference type="ARBA" id="ARBA00022771"/>
    </source>
</evidence>
<evidence type="ECO:0000256" key="5">
    <source>
        <dbReference type="PROSITE-ProRule" id="PRU00042"/>
    </source>
</evidence>
<proteinExistence type="predicted"/>
<evidence type="ECO:0000256" key="2">
    <source>
        <dbReference type="ARBA" id="ARBA00022737"/>
    </source>
</evidence>
<dbReference type="PANTHER" id="PTHR14003">
    <property type="entry name" value="TRANSCRIPTIONAL REPRESSOR PROTEIN YY"/>
    <property type="match status" value="1"/>
</dbReference>
<feature type="region of interest" description="Disordered" evidence="6">
    <location>
        <begin position="13"/>
        <end position="46"/>
    </location>
</feature>
<evidence type="ECO:0000313" key="8">
    <source>
        <dbReference type="EMBL" id="WAR23219.1"/>
    </source>
</evidence>
<evidence type="ECO:0000256" key="6">
    <source>
        <dbReference type="SAM" id="MobiDB-lite"/>
    </source>
</evidence>
<evidence type="ECO:0000313" key="9">
    <source>
        <dbReference type="Proteomes" id="UP001164746"/>
    </source>
</evidence>
<keyword evidence="2" id="KW-0677">Repeat</keyword>
<dbReference type="PANTHER" id="PTHR14003:SF26">
    <property type="entry name" value="ZINC FINGER PROTEIN 367"/>
    <property type="match status" value="1"/>
</dbReference>
<dbReference type="PROSITE" id="PS50157">
    <property type="entry name" value="ZINC_FINGER_C2H2_2"/>
    <property type="match status" value="2"/>
</dbReference>
<dbReference type="Gene3D" id="3.30.160.60">
    <property type="entry name" value="Classic Zinc Finger"/>
    <property type="match status" value="3"/>
</dbReference>
<protein>
    <submittedName>
        <fullName evidence="8">ZN367-like protein</fullName>
    </submittedName>
</protein>
<dbReference type="InterPro" id="IPR013087">
    <property type="entry name" value="Znf_C2H2_type"/>
</dbReference>
<keyword evidence="9" id="KW-1185">Reference proteome</keyword>
<gene>
    <name evidence="8" type="ORF">MAR_036888</name>
</gene>
<accession>A0ABY7FPG6</accession>